<organism evidence="2 3">
    <name type="scientific">Micromonospora sonchi</name>
    <dbReference type="NCBI Taxonomy" id="1763543"/>
    <lineage>
        <taxon>Bacteria</taxon>
        <taxon>Bacillati</taxon>
        <taxon>Actinomycetota</taxon>
        <taxon>Actinomycetes</taxon>
        <taxon>Micromonosporales</taxon>
        <taxon>Micromonosporaceae</taxon>
        <taxon>Micromonospora</taxon>
    </lineage>
</organism>
<comment type="caution">
    <text evidence="2">The sequence shown here is derived from an EMBL/GenBank/DDBJ whole genome shotgun (WGS) entry which is preliminary data.</text>
</comment>
<dbReference type="PANTHER" id="PTHR21310">
    <property type="entry name" value="AMINOGLYCOSIDE PHOSPHOTRANSFERASE-RELATED-RELATED"/>
    <property type="match status" value="1"/>
</dbReference>
<dbReference type="InterPro" id="IPR011009">
    <property type="entry name" value="Kinase-like_dom_sf"/>
</dbReference>
<dbReference type="CDD" id="cd05155">
    <property type="entry name" value="APH_ChoK_like_1"/>
    <property type="match status" value="1"/>
</dbReference>
<dbReference type="EMBL" id="BMNB01000006">
    <property type="protein sequence ID" value="GGM33362.1"/>
    <property type="molecule type" value="Genomic_DNA"/>
</dbReference>
<dbReference type="Pfam" id="PF01636">
    <property type="entry name" value="APH"/>
    <property type="match status" value="1"/>
</dbReference>
<evidence type="ECO:0000259" key="1">
    <source>
        <dbReference type="Pfam" id="PF01636"/>
    </source>
</evidence>
<dbReference type="InterPro" id="IPR051678">
    <property type="entry name" value="AGP_Transferase"/>
</dbReference>
<dbReference type="SUPFAM" id="SSF56112">
    <property type="entry name" value="Protein kinase-like (PK-like)"/>
    <property type="match status" value="1"/>
</dbReference>
<dbReference type="RefSeq" id="WP_189042300.1">
    <property type="nucleotide sequence ID" value="NZ_BMNB01000006.1"/>
</dbReference>
<dbReference type="PANTHER" id="PTHR21310:SF42">
    <property type="entry name" value="BIFUNCTIONAL AAC_APH"/>
    <property type="match status" value="1"/>
</dbReference>
<dbReference type="Proteomes" id="UP000608890">
    <property type="component" value="Unassembled WGS sequence"/>
</dbReference>
<evidence type="ECO:0000313" key="3">
    <source>
        <dbReference type="Proteomes" id="UP000608890"/>
    </source>
</evidence>
<dbReference type="Gene3D" id="3.30.200.20">
    <property type="entry name" value="Phosphorylase Kinase, domain 1"/>
    <property type="match status" value="1"/>
</dbReference>
<dbReference type="AlphaFoldDB" id="A0A917TR96"/>
<reference evidence="2" key="1">
    <citation type="journal article" date="2014" name="Int. J. Syst. Evol. Microbiol.">
        <title>Complete genome sequence of Corynebacterium casei LMG S-19264T (=DSM 44701T), isolated from a smear-ripened cheese.</title>
        <authorList>
            <consortium name="US DOE Joint Genome Institute (JGI-PGF)"/>
            <person name="Walter F."/>
            <person name="Albersmeier A."/>
            <person name="Kalinowski J."/>
            <person name="Ruckert C."/>
        </authorList>
    </citation>
    <scope>NUCLEOTIDE SEQUENCE</scope>
    <source>
        <strain evidence="2">CGMCC 4.7312</strain>
    </source>
</reference>
<protein>
    <submittedName>
        <fullName evidence="2">Aminoglycoside phosphotransferase</fullName>
    </submittedName>
</protein>
<sequence length="310" mass="33035">MPSTTDDETLPAGLDGRAGITAGLVRRLLAAQFPQWADLPVRPVPVDGHDNRTYRLGSELTVRLPTAAGYVPGVAKENEWLPRLAPHLPVAVPPVLGLGVPGEGYPFPWSVRGWLPGETADRGRIDDLTGFAVSVADLLRALQACDATGGPVAGEHSFYRGAPPAHYDAETRQLLATLAGHVDVARAGAVWEAALAAEWRGEPVWFHGDLAVGNLLVAEGKLSAVIDFGTCGVGDPACDLVIAWAMLSGESRRAFRETVGQDAGTWARARGWALWKAMLLVRQHLDTAPELAAANQHVIAEILDDHDRLG</sequence>
<dbReference type="Gene3D" id="3.90.1200.10">
    <property type="match status" value="1"/>
</dbReference>
<gene>
    <name evidence="2" type="ORF">GCM10011608_17290</name>
</gene>
<proteinExistence type="predicted"/>
<accession>A0A917TR96</accession>
<name>A0A917TR96_9ACTN</name>
<evidence type="ECO:0000313" key="2">
    <source>
        <dbReference type="EMBL" id="GGM33362.1"/>
    </source>
</evidence>
<keyword evidence="3" id="KW-1185">Reference proteome</keyword>
<feature type="domain" description="Aminoglycoside phosphotransferase" evidence="1">
    <location>
        <begin position="47"/>
        <end position="272"/>
    </location>
</feature>
<dbReference type="InterPro" id="IPR002575">
    <property type="entry name" value="Aminoglycoside_PTrfase"/>
</dbReference>
<reference evidence="2" key="2">
    <citation type="submission" date="2020-09" db="EMBL/GenBank/DDBJ databases">
        <authorList>
            <person name="Sun Q."/>
            <person name="Zhou Y."/>
        </authorList>
    </citation>
    <scope>NUCLEOTIDE SEQUENCE</scope>
    <source>
        <strain evidence="2">CGMCC 4.7312</strain>
    </source>
</reference>